<evidence type="ECO:0000313" key="3">
    <source>
        <dbReference type="Proteomes" id="UP001596203"/>
    </source>
</evidence>
<name>A0ABW1KRT2_9ACTN</name>
<keyword evidence="1" id="KW-0732">Signal</keyword>
<sequence length="215" mass="22489">MKAVRHALLAGLAAVATLGTLLVHASTAHAAVIPDCTSTAPTSADSAFAARVKPILTGTMSQSFNASRAACVRVIVQAVKGRGLPSHAATIAITTTIVESGIQNLPYGDRDSLGLYQQRPSQGWGTESQILDPVHSTNSFLSSMLSKYPNNSWLTAPVGEVCQRVQISGFPERYGQQAADGARIALAAWGSTAAAGDYNADGHSDLALYRRDPVN</sequence>
<keyword evidence="3" id="KW-1185">Reference proteome</keyword>
<organism evidence="2 3">
    <name type="scientific">Plantactinospora solaniradicis</name>
    <dbReference type="NCBI Taxonomy" id="1723736"/>
    <lineage>
        <taxon>Bacteria</taxon>
        <taxon>Bacillati</taxon>
        <taxon>Actinomycetota</taxon>
        <taxon>Actinomycetes</taxon>
        <taxon>Micromonosporales</taxon>
        <taxon>Micromonosporaceae</taxon>
        <taxon>Plantactinospora</taxon>
    </lineage>
</organism>
<comment type="caution">
    <text evidence="2">The sequence shown here is derived from an EMBL/GenBank/DDBJ whole genome shotgun (WGS) entry which is preliminary data.</text>
</comment>
<dbReference type="Proteomes" id="UP001596203">
    <property type="component" value="Unassembled WGS sequence"/>
</dbReference>
<reference evidence="3" key="1">
    <citation type="journal article" date="2019" name="Int. J. Syst. Evol. Microbiol.">
        <title>The Global Catalogue of Microorganisms (GCM) 10K type strain sequencing project: providing services to taxonomists for standard genome sequencing and annotation.</title>
        <authorList>
            <consortium name="The Broad Institute Genomics Platform"/>
            <consortium name="The Broad Institute Genome Sequencing Center for Infectious Disease"/>
            <person name="Wu L."/>
            <person name="Ma J."/>
        </authorList>
    </citation>
    <scope>NUCLEOTIDE SEQUENCE [LARGE SCALE GENOMIC DNA]</scope>
    <source>
        <strain evidence="3">ZS-35-S2</strain>
    </source>
</reference>
<feature type="chain" id="PRO_5045338763" evidence="1">
    <location>
        <begin position="31"/>
        <end position="215"/>
    </location>
</feature>
<accession>A0ABW1KRT2</accession>
<feature type="non-terminal residue" evidence="2">
    <location>
        <position position="215"/>
    </location>
</feature>
<protein>
    <submittedName>
        <fullName evidence="2">Uncharacterized protein</fullName>
    </submittedName>
</protein>
<gene>
    <name evidence="2" type="ORF">ACFP2T_47830</name>
</gene>
<dbReference type="EMBL" id="JBHSPR010000133">
    <property type="protein sequence ID" value="MFC6023851.1"/>
    <property type="molecule type" value="Genomic_DNA"/>
</dbReference>
<evidence type="ECO:0000256" key="1">
    <source>
        <dbReference type="SAM" id="SignalP"/>
    </source>
</evidence>
<proteinExistence type="predicted"/>
<feature type="signal peptide" evidence="1">
    <location>
        <begin position="1"/>
        <end position="30"/>
    </location>
</feature>
<evidence type="ECO:0000313" key="2">
    <source>
        <dbReference type="EMBL" id="MFC6023851.1"/>
    </source>
</evidence>